<comment type="caution">
    <text evidence="2">The sequence shown here is derived from an EMBL/GenBank/DDBJ whole genome shotgun (WGS) entry which is preliminary data.</text>
</comment>
<gene>
    <name evidence="2" type="ORF">NIES46_01000</name>
</gene>
<name>A0A5M3T132_LIMPL</name>
<dbReference type="Pfam" id="PF05050">
    <property type="entry name" value="Methyltransf_21"/>
    <property type="match status" value="1"/>
</dbReference>
<protein>
    <recommendedName>
        <fullName evidence="1">Methyltransferase FkbM domain-containing protein</fullName>
    </recommendedName>
</protein>
<evidence type="ECO:0000313" key="2">
    <source>
        <dbReference type="EMBL" id="GCE92065.1"/>
    </source>
</evidence>
<dbReference type="Proteomes" id="UP000326169">
    <property type="component" value="Unassembled WGS sequence"/>
</dbReference>
<dbReference type="RefSeq" id="WP_062945864.1">
    <property type="nucleotide sequence ID" value="NZ_BIMW01000001.1"/>
</dbReference>
<keyword evidence="3" id="KW-1185">Reference proteome</keyword>
<proteinExistence type="predicted"/>
<dbReference type="EMBL" id="BIMW01000001">
    <property type="protein sequence ID" value="GCE92065.1"/>
    <property type="molecule type" value="Genomic_DNA"/>
</dbReference>
<dbReference type="Gene3D" id="3.40.50.150">
    <property type="entry name" value="Vaccinia Virus protein VP39"/>
    <property type="match status" value="1"/>
</dbReference>
<evidence type="ECO:0000259" key="1">
    <source>
        <dbReference type="Pfam" id="PF05050"/>
    </source>
</evidence>
<reference evidence="2 3" key="1">
    <citation type="journal article" date="2019" name="J Genomics">
        <title>The Draft Genome of a Hydrogen-producing Cyanobacterium, Arthrospira platensis NIES-46.</title>
        <authorList>
            <person name="Suzuki S."/>
            <person name="Yamaguchi H."/>
            <person name="Kawachi M."/>
        </authorList>
    </citation>
    <scope>NUCLEOTIDE SEQUENCE [LARGE SCALE GENOMIC DNA]</scope>
    <source>
        <strain evidence="2 3">NIES-46</strain>
    </source>
</reference>
<dbReference type="SUPFAM" id="SSF53335">
    <property type="entry name" value="S-adenosyl-L-methionine-dependent methyltransferases"/>
    <property type="match status" value="1"/>
</dbReference>
<feature type="domain" description="Methyltransferase FkbM" evidence="1">
    <location>
        <begin position="54"/>
        <end position="222"/>
    </location>
</feature>
<evidence type="ECO:0000313" key="3">
    <source>
        <dbReference type="Proteomes" id="UP000326169"/>
    </source>
</evidence>
<dbReference type="GeneID" id="301681082"/>
<dbReference type="InterPro" id="IPR029063">
    <property type="entry name" value="SAM-dependent_MTases_sf"/>
</dbReference>
<organism evidence="2 3">
    <name type="scientific">Limnospira platensis NIES-46</name>
    <dbReference type="NCBI Taxonomy" id="1236695"/>
    <lineage>
        <taxon>Bacteria</taxon>
        <taxon>Bacillati</taxon>
        <taxon>Cyanobacteriota</taxon>
        <taxon>Cyanophyceae</taxon>
        <taxon>Oscillatoriophycideae</taxon>
        <taxon>Oscillatoriales</taxon>
        <taxon>Sirenicapillariaceae</taxon>
        <taxon>Limnospira</taxon>
    </lineage>
</organism>
<dbReference type="InterPro" id="IPR006342">
    <property type="entry name" value="FkbM_mtfrase"/>
</dbReference>
<sequence>MLSELFHKFGVPFFLSVVHDPNLCISWSQFGEDTLILELISRNKSTLFSNYYVDIGAYHPSRFSNTKLLSMMGWKGMNVDPNPQSVKLFEQERPQDINLNLGVASYEGESEIYCFGEGAINTFNEEMAEYFIRHEWEFLGKQKVKVLPLNQLLDTYLPEEIKDSEIGFLDIDCEGVDKEIILNLDINRYRPYIIAVEAHDFNLMHPLSHEIVQFLSAADYQLAAYTGPTLLFRRSG</sequence>
<accession>A0A5M3T132</accession>